<dbReference type="PROSITE" id="PS50943">
    <property type="entry name" value="HTH_CROC1"/>
    <property type="match status" value="1"/>
</dbReference>
<dbReference type="InterPro" id="IPR011990">
    <property type="entry name" value="TPR-like_helical_dom_sf"/>
</dbReference>
<dbReference type="CDD" id="cd00093">
    <property type="entry name" value="HTH_XRE"/>
    <property type="match status" value="1"/>
</dbReference>
<organism evidence="2">
    <name type="scientific">Proteinivorax tanatarense</name>
    <dbReference type="NCBI Taxonomy" id="1260629"/>
    <lineage>
        <taxon>Bacteria</taxon>
        <taxon>Bacillati</taxon>
        <taxon>Bacillota</taxon>
        <taxon>Clostridia</taxon>
        <taxon>Eubacteriales</taxon>
        <taxon>Proteinivoracaceae</taxon>
        <taxon>Proteinivorax</taxon>
    </lineage>
</organism>
<dbReference type="InterPro" id="IPR010982">
    <property type="entry name" value="Lambda_DNA-bd_dom_sf"/>
</dbReference>
<sequence>MSYNLEGFGEELKSIRKELGYTQGYISQKLNIHADTLRKIEGGKVIPKIETLDYLSTVLKADISTLFLNFRLDDYSLLNDVMRSLEDKLDKFDYGSISSEIEMLNKLSSMIKNPYYKVLVKQLTLFASGISLSVKHDFKDRQEKYIEALKLTTPEFKLSNHTKFAYSLMEVRILMNIAFVRNDMGYKDEYLSLMEFCLTQVKQRDNLYPIICHNLATSYYRNKMYKEALKYAQIGIEAYKKSRVFDQMHSLYYIKGLAEYRLEDNEYIRSIKMAIYLCEAYGLHYVKKMMTSKCNKFLDSQHDFKNYCLFQVDE</sequence>
<evidence type="ECO:0000259" key="1">
    <source>
        <dbReference type="PROSITE" id="PS50943"/>
    </source>
</evidence>
<dbReference type="SUPFAM" id="SSF47413">
    <property type="entry name" value="lambda repressor-like DNA-binding domains"/>
    <property type="match status" value="1"/>
</dbReference>
<reference evidence="2" key="1">
    <citation type="journal article" date="2013" name="Extremophiles">
        <title>Proteinivorax tanatarense gen. nov., sp. nov., an anaerobic, haloalkaliphilic, proteolytic bacterium isolated from a decaying algal bloom, and proposal of Proteinivoraceae fam. nov.</title>
        <authorList>
            <person name="Kevbrin V."/>
            <person name="Boltyanskaya Y."/>
            <person name="Zhilina T."/>
            <person name="Kolganova T."/>
            <person name="Lavrentjeva E."/>
            <person name="Kuznetsov B."/>
        </authorList>
    </citation>
    <scope>NUCLEOTIDE SEQUENCE</scope>
    <source>
        <strain evidence="2">Z-910T</strain>
    </source>
</reference>
<dbReference type="PANTHER" id="PTHR37038">
    <property type="entry name" value="TRANSCRIPTIONAL REGULATOR-RELATED"/>
    <property type="match status" value="1"/>
</dbReference>
<name>A0AAU7VJF3_9FIRM</name>
<accession>A0AAU7VJF3</accession>
<dbReference type="PANTHER" id="PTHR37038:SF14">
    <property type="entry name" value="TRANSCRIPTIONAL ACTIVATOR"/>
    <property type="match status" value="1"/>
</dbReference>
<dbReference type="RefSeq" id="WP_350342981.1">
    <property type="nucleotide sequence ID" value="NZ_CP158367.1"/>
</dbReference>
<dbReference type="Gene3D" id="1.25.40.10">
    <property type="entry name" value="Tetratricopeptide repeat domain"/>
    <property type="match status" value="1"/>
</dbReference>
<dbReference type="InterPro" id="IPR001387">
    <property type="entry name" value="Cro/C1-type_HTH"/>
</dbReference>
<dbReference type="Pfam" id="PF01381">
    <property type="entry name" value="HTH_3"/>
    <property type="match status" value="1"/>
</dbReference>
<reference evidence="2" key="2">
    <citation type="submission" date="2024-06" db="EMBL/GenBank/DDBJ databases">
        <authorList>
            <person name="Petrova K.O."/>
            <person name="Toshchakov S.V."/>
            <person name="Boltjanskaja Y.V."/>
            <person name="Kevbrin V."/>
        </authorList>
    </citation>
    <scope>NUCLEOTIDE SEQUENCE</scope>
    <source>
        <strain evidence="2">Z-910T</strain>
    </source>
</reference>
<evidence type="ECO:0000313" key="2">
    <source>
        <dbReference type="EMBL" id="XBX74223.1"/>
    </source>
</evidence>
<proteinExistence type="predicted"/>
<dbReference type="InterPro" id="IPR053163">
    <property type="entry name" value="HTH-type_regulator_Rgg"/>
</dbReference>
<dbReference type="SUPFAM" id="SSF48452">
    <property type="entry name" value="TPR-like"/>
    <property type="match status" value="1"/>
</dbReference>
<dbReference type="GO" id="GO:0003677">
    <property type="term" value="F:DNA binding"/>
    <property type="evidence" value="ECO:0007669"/>
    <property type="project" value="InterPro"/>
</dbReference>
<protein>
    <submittedName>
        <fullName evidence="2">Helix-turn-helix transcriptional regulator</fullName>
    </submittedName>
</protein>
<dbReference type="SMART" id="SM00530">
    <property type="entry name" value="HTH_XRE"/>
    <property type="match status" value="1"/>
</dbReference>
<dbReference type="EMBL" id="CP158367">
    <property type="protein sequence ID" value="XBX74223.1"/>
    <property type="molecule type" value="Genomic_DNA"/>
</dbReference>
<feature type="domain" description="HTH cro/C1-type" evidence="1">
    <location>
        <begin position="12"/>
        <end position="66"/>
    </location>
</feature>
<dbReference type="AlphaFoldDB" id="A0AAU7VJF3"/>
<gene>
    <name evidence="2" type="ORF">PRVXT_002250</name>
</gene>